<protein>
    <submittedName>
        <fullName evidence="1">Uncharacterized protein</fullName>
    </submittedName>
</protein>
<name>A0A6G1GVT9_9PEZI</name>
<reference evidence="1" key="1">
    <citation type="journal article" date="2020" name="Stud. Mycol.">
        <title>101 Dothideomycetes genomes: a test case for predicting lifestyles and emergence of pathogens.</title>
        <authorList>
            <person name="Haridas S."/>
            <person name="Albert R."/>
            <person name="Binder M."/>
            <person name="Bloem J."/>
            <person name="Labutti K."/>
            <person name="Salamov A."/>
            <person name="Andreopoulos B."/>
            <person name="Baker S."/>
            <person name="Barry K."/>
            <person name="Bills G."/>
            <person name="Bluhm B."/>
            <person name="Cannon C."/>
            <person name="Castanera R."/>
            <person name="Culley D."/>
            <person name="Daum C."/>
            <person name="Ezra D."/>
            <person name="Gonzalez J."/>
            <person name="Henrissat B."/>
            <person name="Kuo A."/>
            <person name="Liang C."/>
            <person name="Lipzen A."/>
            <person name="Lutzoni F."/>
            <person name="Magnuson J."/>
            <person name="Mondo S."/>
            <person name="Nolan M."/>
            <person name="Ohm R."/>
            <person name="Pangilinan J."/>
            <person name="Park H.-J."/>
            <person name="Ramirez L."/>
            <person name="Alfaro M."/>
            <person name="Sun H."/>
            <person name="Tritt A."/>
            <person name="Yoshinaga Y."/>
            <person name="Zwiers L.-H."/>
            <person name="Turgeon B."/>
            <person name="Goodwin S."/>
            <person name="Spatafora J."/>
            <person name="Crous P."/>
            <person name="Grigoriev I."/>
        </authorList>
    </citation>
    <scope>NUCLEOTIDE SEQUENCE</scope>
    <source>
        <strain evidence="1">CBS 113979</strain>
    </source>
</reference>
<evidence type="ECO:0000313" key="1">
    <source>
        <dbReference type="EMBL" id="KAF1984917.1"/>
    </source>
</evidence>
<dbReference type="Proteomes" id="UP000800041">
    <property type="component" value="Unassembled WGS sequence"/>
</dbReference>
<sequence length="119" mass="13140">QMQTAVDAWMRDTGVVSNFLNRATSYTDDTTFKNQARIAASAEVDELTNKAVLDQYMPNDQSVQAANKTLSNGSFQLVVDKLQEMADQGMKVAQQDVDAINKDRCVQVLPSIDAYMKAS</sequence>
<dbReference type="OrthoDB" id="2117996at2759"/>
<organism evidence="1 2">
    <name type="scientific">Aulographum hederae CBS 113979</name>
    <dbReference type="NCBI Taxonomy" id="1176131"/>
    <lineage>
        <taxon>Eukaryota</taxon>
        <taxon>Fungi</taxon>
        <taxon>Dikarya</taxon>
        <taxon>Ascomycota</taxon>
        <taxon>Pezizomycotina</taxon>
        <taxon>Dothideomycetes</taxon>
        <taxon>Pleosporomycetidae</taxon>
        <taxon>Aulographales</taxon>
        <taxon>Aulographaceae</taxon>
    </lineage>
</organism>
<dbReference type="AlphaFoldDB" id="A0A6G1GVT9"/>
<keyword evidence="2" id="KW-1185">Reference proteome</keyword>
<gene>
    <name evidence="1" type="ORF">K402DRAFT_296378</name>
</gene>
<feature type="non-terminal residue" evidence="1">
    <location>
        <position position="1"/>
    </location>
</feature>
<evidence type="ECO:0000313" key="2">
    <source>
        <dbReference type="Proteomes" id="UP000800041"/>
    </source>
</evidence>
<proteinExistence type="predicted"/>
<feature type="non-terminal residue" evidence="1">
    <location>
        <position position="119"/>
    </location>
</feature>
<accession>A0A6G1GVT9</accession>
<dbReference type="EMBL" id="ML977165">
    <property type="protein sequence ID" value="KAF1984917.1"/>
    <property type="molecule type" value="Genomic_DNA"/>
</dbReference>